<name>A0A1Z5HNY3_9FIRM</name>
<comment type="caution">
    <text evidence="1">The sequence shown here is derived from an EMBL/GenBank/DDBJ whole genome shotgun (WGS) entry which is preliminary data.</text>
</comment>
<organism evidence="1 2">
    <name type="scientific">Calderihabitans maritimus</name>
    <dbReference type="NCBI Taxonomy" id="1246530"/>
    <lineage>
        <taxon>Bacteria</taxon>
        <taxon>Bacillati</taxon>
        <taxon>Bacillota</taxon>
        <taxon>Clostridia</taxon>
        <taxon>Neomoorellales</taxon>
        <taxon>Calderihabitantaceae</taxon>
        <taxon>Calderihabitans</taxon>
    </lineage>
</organism>
<reference evidence="2" key="1">
    <citation type="journal article" date="2017" name="Appl. Environ. Microbiol.">
        <title>Genomic analysis of Calderihabitans maritimus KKC1, a thermophilic hydrogenogenic carboxydotrophic bacterium isolated from marine sediment.</title>
        <authorList>
            <person name="Omae K."/>
            <person name="Yoneda Y."/>
            <person name="Fukuyama Y."/>
            <person name="Yoshida T."/>
            <person name="Sako Y."/>
        </authorList>
    </citation>
    <scope>NUCLEOTIDE SEQUENCE [LARGE SCALE GENOMIC DNA]</scope>
    <source>
        <strain evidence="2">KKC1</strain>
    </source>
</reference>
<gene>
    <name evidence="1" type="ORF">KKC1_03950</name>
</gene>
<protein>
    <submittedName>
        <fullName evidence="1">Uncharacterized protein</fullName>
    </submittedName>
</protein>
<dbReference type="Proteomes" id="UP000197032">
    <property type="component" value="Unassembled WGS sequence"/>
</dbReference>
<dbReference type="AlphaFoldDB" id="A0A1Z5HNY3"/>
<dbReference type="EMBL" id="BDGJ01000010">
    <property type="protein sequence ID" value="GAW91233.1"/>
    <property type="molecule type" value="Genomic_DNA"/>
</dbReference>
<sequence length="57" mass="6750">MKFSKFSKKEQLQIYIAQGEAYRQLLLKTNHGGRYNAKIKQIEAKIRRAQQDLARIK</sequence>
<proteinExistence type="predicted"/>
<accession>A0A1Z5HNY3</accession>
<dbReference type="RefSeq" id="WP_153802837.1">
    <property type="nucleotide sequence ID" value="NZ_BDGJ01000010.1"/>
</dbReference>
<evidence type="ECO:0000313" key="2">
    <source>
        <dbReference type="Proteomes" id="UP000197032"/>
    </source>
</evidence>
<evidence type="ECO:0000313" key="1">
    <source>
        <dbReference type="EMBL" id="GAW91233.1"/>
    </source>
</evidence>
<keyword evidence="2" id="KW-1185">Reference proteome</keyword>